<evidence type="ECO:0000313" key="1">
    <source>
        <dbReference type="EMBL" id="QHU30149.1"/>
    </source>
</evidence>
<accession>A0A6C0LGT8</accession>
<sequence>MQQNKNHQSFDGFKYYLATKPMNNSEWHFSIKPFVVLKNYNYLIGQFLTTLWYNQLCEHDQWTCEVVVIRVAKGANSEEFKAIKTIMNGLAALGNGYDNYDAIVMHGSLDSSSYVNGKHHILEKLQTSKVGDAVSIKRQLKMSTSGIINMTLQGSYNDSGECNITLTLPFFEICLDHM</sequence>
<protein>
    <submittedName>
        <fullName evidence="1">Uncharacterized protein</fullName>
    </submittedName>
</protein>
<dbReference type="EMBL" id="MN740504">
    <property type="protein sequence ID" value="QHU30149.1"/>
    <property type="molecule type" value="Genomic_DNA"/>
</dbReference>
<proteinExistence type="predicted"/>
<organism evidence="1">
    <name type="scientific">viral metagenome</name>
    <dbReference type="NCBI Taxonomy" id="1070528"/>
    <lineage>
        <taxon>unclassified sequences</taxon>
        <taxon>metagenomes</taxon>
        <taxon>organismal metagenomes</taxon>
    </lineage>
</organism>
<reference evidence="1" key="1">
    <citation type="journal article" date="2020" name="Nature">
        <title>Giant virus diversity and host interactions through global metagenomics.</title>
        <authorList>
            <person name="Schulz F."/>
            <person name="Roux S."/>
            <person name="Paez-Espino D."/>
            <person name="Jungbluth S."/>
            <person name="Walsh D.A."/>
            <person name="Denef V.J."/>
            <person name="McMahon K.D."/>
            <person name="Konstantinidis K.T."/>
            <person name="Eloe-Fadrosh E.A."/>
            <person name="Kyrpides N.C."/>
            <person name="Woyke T."/>
        </authorList>
    </citation>
    <scope>NUCLEOTIDE SEQUENCE</scope>
    <source>
        <strain evidence="1">GVMAG-M-3300027833-11</strain>
    </source>
</reference>
<name>A0A6C0LGT8_9ZZZZ</name>
<dbReference type="AlphaFoldDB" id="A0A6C0LGT8"/>